<dbReference type="OrthoDB" id="437960at2759"/>
<reference evidence="5" key="2">
    <citation type="submission" date="2012-11" db="EMBL/GenBank/DDBJ databases">
        <authorList>
            <person name="Kuo A."/>
            <person name="Curtis B.A."/>
            <person name="Tanifuji G."/>
            <person name="Burki F."/>
            <person name="Gruber A."/>
            <person name="Irimia M."/>
            <person name="Maruyama S."/>
            <person name="Arias M.C."/>
            <person name="Ball S.G."/>
            <person name="Gile G.H."/>
            <person name="Hirakawa Y."/>
            <person name="Hopkins J.F."/>
            <person name="Rensing S.A."/>
            <person name="Schmutz J."/>
            <person name="Symeonidi A."/>
            <person name="Elias M."/>
            <person name="Eveleigh R.J."/>
            <person name="Herman E.K."/>
            <person name="Klute M.J."/>
            <person name="Nakayama T."/>
            <person name="Obornik M."/>
            <person name="Reyes-Prieto A."/>
            <person name="Armbrust E.V."/>
            <person name="Aves S.J."/>
            <person name="Beiko R.G."/>
            <person name="Coutinho P."/>
            <person name="Dacks J.B."/>
            <person name="Durnford D.G."/>
            <person name="Fast N.M."/>
            <person name="Green B.R."/>
            <person name="Grisdale C."/>
            <person name="Hempe F."/>
            <person name="Henrissat B."/>
            <person name="Hoppner M.P."/>
            <person name="Ishida K.-I."/>
            <person name="Kim E."/>
            <person name="Koreny L."/>
            <person name="Kroth P.G."/>
            <person name="Liu Y."/>
            <person name="Malik S.-B."/>
            <person name="Maier U.G."/>
            <person name="McRose D."/>
            <person name="Mock T."/>
            <person name="Neilson J.A."/>
            <person name="Onodera N.T."/>
            <person name="Poole A.M."/>
            <person name="Pritham E.J."/>
            <person name="Richards T.A."/>
            <person name="Rocap G."/>
            <person name="Roy S.W."/>
            <person name="Sarai C."/>
            <person name="Schaack S."/>
            <person name="Shirato S."/>
            <person name="Slamovits C.H."/>
            <person name="Spencer D.F."/>
            <person name="Suzuki S."/>
            <person name="Worden A.Z."/>
            <person name="Zauner S."/>
            <person name="Barry K."/>
            <person name="Bell C."/>
            <person name="Bharti A.K."/>
            <person name="Crow J.A."/>
            <person name="Grimwood J."/>
            <person name="Kramer R."/>
            <person name="Lindquist E."/>
            <person name="Lucas S."/>
            <person name="Salamov A."/>
            <person name="McFadden G.I."/>
            <person name="Lane C.E."/>
            <person name="Keeling P.J."/>
            <person name="Gray M.W."/>
            <person name="Grigoriev I.V."/>
            <person name="Archibald J.M."/>
        </authorList>
    </citation>
    <scope>NUCLEOTIDE SEQUENCE</scope>
    <source>
        <strain evidence="5">CCMP2712</strain>
    </source>
</reference>
<dbReference type="Pfam" id="PF02493">
    <property type="entry name" value="MORN"/>
    <property type="match status" value="3"/>
</dbReference>
<dbReference type="Proteomes" id="UP000011087">
    <property type="component" value="Unassembled WGS sequence"/>
</dbReference>
<dbReference type="EnsemblProtists" id="EKX42496">
    <property type="protein sequence ID" value="EKX42496"/>
    <property type="gene ID" value="GUITHDRAFT_153541"/>
</dbReference>
<reference evidence="4" key="3">
    <citation type="submission" date="2015-06" db="UniProtKB">
        <authorList>
            <consortium name="EnsemblProtists"/>
        </authorList>
    </citation>
    <scope>IDENTIFICATION</scope>
</reference>
<dbReference type="eggNOG" id="KOG0229">
    <property type="taxonomic scope" value="Eukaryota"/>
</dbReference>
<feature type="region of interest" description="Disordered" evidence="2">
    <location>
        <begin position="133"/>
        <end position="152"/>
    </location>
</feature>
<dbReference type="GeneID" id="17299152"/>
<organism evidence="3">
    <name type="scientific">Guillardia theta (strain CCMP2712)</name>
    <name type="common">Cryptophyte</name>
    <dbReference type="NCBI Taxonomy" id="905079"/>
    <lineage>
        <taxon>Eukaryota</taxon>
        <taxon>Cryptophyceae</taxon>
        <taxon>Pyrenomonadales</taxon>
        <taxon>Geminigeraceae</taxon>
        <taxon>Guillardia</taxon>
    </lineage>
</organism>
<sequence length="152" mass="17095">MAEEAEAAKYGAFLFDNGARYEGSYIMKDEQTEGEAEPTKVMVRNGVGIYKLDGNIYEGEWVADKMHGHGVFKFMDGSKYDGDWVDNEFHGQGKYQWSTGAYYMGAWEKNRMHGQGTFVDDTGREWKGKFFNGQGPGLHTLPKPKQQAVNGS</sequence>
<evidence type="ECO:0000313" key="5">
    <source>
        <dbReference type="Proteomes" id="UP000011087"/>
    </source>
</evidence>
<evidence type="ECO:0000313" key="4">
    <source>
        <dbReference type="EnsemblProtists" id="EKX42496"/>
    </source>
</evidence>
<dbReference type="SUPFAM" id="SSF82185">
    <property type="entry name" value="Histone H3 K4-specific methyltransferase SET7/9 N-terminal domain"/>
    <property type="match status" value="1"/>
</dbReference>
<evidence type="ECO:0000256" key="1">
    <source>
        <dbReference type="ARBA" id="ARBA00022737"/>
    </source>
</evidence>
<keyword evidence="1" id="KW-0677">Repeat</keyword>
<dbReference type="PaxDb" id="55529-EKX42496"/>
<dbReference type="SMART" id="SM00698">
    <property type="entry name" value="MORN"/>
    <property type="match status" value="3"/>
</dbReference>
<dbReference type="AlphaFoldDB" id="L1J1V3"/>
<dbReference type="KEGG" id="gtt:GUITHDRAFT_153541"/>
<dbReference type="Gene3D" id="2.20.110.10">
    <property type="entry name" value="Histone H3 K4-specific methyltransferase SET7/9 N-terminal domain"/>
    <property type="match status" value="2"/>
</dbReference>
<name>L1J1V3_GUITC</name>
<proteinExistence type="predicted"/>
<dbReference type="EMBL" id="JH993016">
    <property type="protein sequence ID" value="EKX42496.1"/>
    <property type="molecule type" value="Genomic_DNA"/>
</dbReference>
<evidence type="ECO:0000313" key="3">
    <source>
        <dbReference type="EMBL" id="EKX42496.1"/>
    </source>
</evidence>
<accession>L1J1V3</accession>
<dbReference type="HOGENOM" id="CLU_032017_5_1_1"/>
<dbReference type="PANTHER" id="PTHR46917">
    <property type="entry name" value="MORN REPEAT-CONTAINING PROTEIN 2"/>
    <property type="match status" value="1"/>
</dbReference>
<dbReference type="InterPro" id="IPR052849">
    <property type="entry name" value="MORN_repeat_protein"/>
</dbReference>
<dbReference type="STRING" id="905079.L1J1V3"/>
<dbReference type="OMA" id="MEGDGQF"/>
<dbReference type="FunFam" id="2.20.110.10:FF:000025">
    <property type="entry name" value="MORN repeat, putative"/>
    <property type="match status" value="1"/>
</dbReference>
<dbReference type="PANTHER" id="PTHR46917:SF1">
    <property type="entry name" value="MORN REPEAT-CONTAINING PROTEIN 2"/>
    <property type="match status" value="1"/>
</dbReference>
<dbReference type="InterPro" id="IPR003409">
    <property type="entry name" value="MORN"/>
</dbReference>
<protein>
    <submittedName>
        <fullName evidence="3 4">Uncharacterized protein</fullName>
    </submittedName>
</protein>
<evidence type="ECO:0000256" key="2">
    <source>
        <dbReference type="SAM" id="MobiDB-lite"/>
    </source>
</evidence>
<reference evidence="3 5" key="1">
    <citation type="journal article" date="2012" name="Nature">
        <title>Algal genomes reveal evolutionary mosaicism and the fate of nucleomorphs.</title>
        <authorList>
            <consortium name="DOE Joint Genome Institute"/>
            <person name="Curtis B.A."/>
            <person name="Tanifuji G."/>
            <person name="Burki F."/>
            <person name="Gruber A."/>
            <person name="Irimia M."/>
            <person name="Maruyama S."/>
            <person name="Arias M.C."/>
            <person name="Ball S.G."/>
            <person name="Gile G.H."/>
            <person name="Hirakawa Y."/>
            <person name="Hopkins J.F."/>
            <person name="Kuo A."/>
            <person name="Rensing S.A."/>
            <person name="Schmutz J."/>
            <person name="Symeonidi A."/>
            <person name="Elias M."/>
            <person name="Eveleigh R.J."/>
            <person name="Herman E.K."/>
            <person name="Klute M.J."/>
            <person name="Nakayama T."/>
            <person name="Obornik M."/>
            <person name="Reyes-Prieto A."/>
            <person name="Armbrust E.V."/>
            <person name="Aves S.J."/>
            <person name="Beiko R.G."/>
            <person name="Coutinho P."/>
            <person name="Dacks J.B."/>
            <person name="Durnford D.G."/>
            <person name="Fast N.M."/>
            <person name="Green B.R."/>
            <person name="Grisdale C.J."/>
            <person name="Hempel F."/>
            <person name="Henrissat B."/>
            <person name="Hoppner M.P."/>
            <person name="Ishida K."/>
            <person name="Kim E."/>
            <person name="Koreny L."/>
            <person name="Kroth P.G."/>
            <person name="Liu Y."/>
            <person name="Malik S.B."/>
            <person name="Maier U.G."/>
            <person name="McRose D."/>
            <person name="Mock T."/>
            <person name="Neilson J.A."/>
            <person name="Onodera N.T."/>
            <person name="Poole A.M."/>
            <person name="Pritham E.J."/>
            <person name="Richards T.A."/>
            <person name="Rocap G."/>
            <person name="Roy S.W."/>
            <person name="Sarai C."/>
            <person name="Schaack S."/>
            <person name="Shirato S."/>
            <person name="Slamovits C.H."/>
            <person name="Spencer D.F."/>
            <person name="Suzuki S."/>
            <person name="Worden A.Z."/>
            <person name="Zauner S."/>
            <person name="Barry K."/>
            <person name="Bell C."/>
            <person name="Bharti A.K."/>
            <person name="Crow J.A."/>
            <person name="Grimwood J."/>
            <person name="Kramer R."/>
            <person name="Lindquist E."/>
            <person name="Lucas S."/>
            <person name="Salamov A."/>
            <person name="McFadden G.I."/>
            <person name="Lane C.E."/>
            <person name="Keeling P.J."/>
            <person name="Gray M.W."/>
            <person name="Grigoriev I.V."/>
            <person name="Archibald J.M."/>
        </authorList>
    </citation>
    <scope>NUCLEOTIDE SEQUENCE</scope>
    <source>
        <strain evidence="3 5">CCMP2712</strain>
    </source>
</reference>
<dbReference type="RefSeq" id="XP_005829476.1">
    <property type="nucleotide sequence ID" value="XM_005829419.1"/>
</dbReference>
<keyword evidence="5" id="KW-1185">Reference proteome</keyword>
<gene>
    <name evidence="3" type="ORF">GUITHDRAFT_153541</name>
</gene>